<evidence type="ECO:0000259" key="12">
    <source>
        <dbReference type="Pfam" id="PF17407"/>
    </source>
</evidence>
<dbReference type="EMBL" id="ML003612">
    <property type="protein sequence ID" value="RKP33714.1"/>
    <property type="molecule type" value="Genomic_DNA"/>
</dbReference>
<dbReference type="Pfam" id="PF03813">
    <property type="entry name" value="Nrap"/>
    <property type="match status" value="1"/>
</dbReference>
<dbReference type="Pfam" id="PF17405">
    <property type="entry name" value="Nrap_D4"/>
    <property type="match status" value="1"/>
</dbReference>
<dbReference type="Pfam" id="PF17407">
    <property type="entry name" value="Nrap_D6"/>
    <property type="match status" value="1"/>
</dbReference>
<feature type="domain" description="Nrap protein" evidence="8">
    <location>
        <begin position="275"/>
        <end position="421"/>
    </location>
</feature>
<accession>A0A4P9ZKD2</accession>
<evidence type="ECO:0000256" key="6">
    <source>
        <dbReference type="SAM" id="MobiDB-lite"/>
    </source>
</evidence>
<feature type="domain" description="Nrap protein" evidence="7">
    <location>
        <begin position="118"/>
        <end position="268"/>
    </location>
</feature>
<proteinExistence type="inferred from homology"/>
<name>A0A4P9ZKD2_9FUNG</name>
<evidence type="ECO:0000256" key="3">
    <source>
        <dbReference type="ARBA" id="ARBA00022884"/>
    </source>
</evidence>
<feature type="region of interest" description="Disordered" evidence="6">
    <location>
        <begin position="914"/>
        <end position="944"/>
    </location>
</feature>
<evidence type="ECO:0000259" key="10">
    <source>
        <dbReference type="Pfam" id="PF17405"/>
    </source>
</evidence>
<dbReference type="Pfam" id="PF17404">
    <property type="entry name" value="Nrap_D3"/>
    <property type="match status" value="1"/>
</dbReference>
<dbReference type="PANTHER" id="PTHR17972">
    <property type="entry name" value="NUCLEOLAR RNA-ASSOCIATED PROTEIN"/>
    <property type="match status" value="1"/>
</dbReference>
<dbReference type="AlphaFoldDB" id="A0A4P9ZKD2"/>
<feature type="domain" description="Nrap protein" evidence="12">
    <location>
        <begin position="1012"/>
        <end position="1170"/>
    </location>
</feature>
<keyword evidence="5" id="KW-0698">rRNA processing</keyword>
<reference evidence="14" key="1">
    <citation type="journal article" date="2018" name="Nat. Microbiol.">
        <title>Leveraging single-cell genomics to expand the fungal tree of life.</title>
        <authorList>
            <person name="Ahrendt S.R."/>
            <person name="Quandt C.A."/>
            <person name="Ciobanu D."/>
            <person name="Clum A."/>
            <person name="Salamov A."/>
            <person name="Andreopoulos B."/>
            <person name="Cheng J.F."/>
            <person name="Woyke T."/>
            <person name="Pelin A."/>
            <person name="Henrissat B."/>
            <person name="Reynolds N.K."/>
            <person name="Benny G.L."/>
            <person name="Smith M.E."/>
            <person name="James T.Y."/>
            <person name="Grigoriev I.V."/>
        </authorList>
    </citation>
    <scope>NUCLEOTIDE SEQUENCE [LARGE SCALE GENOMIC DNA]</scope>
    <source>
        <strain evidence="14">RSA 468</strain>
    </source>
</reference>
<gene>
    <name evidence="13" type="ORF">BJ085DRAFT_33491</name>
</gene>
<comment type="similarity">
    <text evidence="2 5">Belongs to the NRAP family.</text>
</comment>
<dbReference type="InterPro" id="IPR005554">
    <property type="entry name" value="NOL6/Upt22"/>
</dbReference>
<dbReference type="InterPro" id="IPR035371">
    <property type="entry name" value="Nrap_D6"/>
</dbReference>
<evidence type="ECO:0000259" key="11">
    <source>
        <dbReference type="Pfam" id="PF17406"/>
    </source>
</evidence>
<dbReference type="InterPro" id="IPR035368">
    <property type="entry name" value="Nrap_D3"/>
</dbReference>
<dbReference type="InterPro" id="IPR035082">
    <property type="entry name" value="Nrap_D1"/>
</dbReference>
<dbReference type="Pfam" id="PF17403">
    <property type="entry name" value="Nrap_D2"/>
    <property type="match status" value="1"/>
</dbReference>
<feature type="domain" description="Nrap protein" evidence="11">
    <location>
        <begin position="946"/>
        <end position="998"/>
    </location>
</feature>
<keyword evidence="5" id="KW-0687">Ribonucleoprotein</keyword>
<evidence type="ECO:0000259" key="8">
    <source>
        <dbReference type="Pfam" id="PF17403"/>
    </source>
</evidence>
<dbReference type="STRING" id="215637.A0A4P9ZKD2"/>
<dbReference type="Gene3D" id="1.10.1410.10">
    <property type="match status" value="1"/>
</dbReference>
<feature type="domain" description="Nrap protein" evidence="10">
    <location>
        <begin position="613"/>
        <end position="815"/>
    </location>
</feature>
<dbReference type="GO" id="GO:0032545">
    <property type="term" value="C:CURI complex"/>
    <property type="evidence" value="ECO:0007669"/>
    <property type="project" value="TreeGrafter"/>
</dbReference>
<evidence type="ECO:0000259" key="9">
    <source>
        <dbReference type="Pfam" id="PF17404"/>
    </source>
</evidence>
<sequence length="1176" mass="131223">MAQETATDLYNVSLFQLQMEELLKEVRLPYATFTPLQHALQQLRELFTQIEARAAQPIHEAVSAFPAQFSDRVALPFPPGLPLPEAKWTMTVSPPQNLNVAGSFGLQTAVWTHQGFNVDMTVEMPDSLFDARDNNHHIYFTKRAYYLGVLAAALINHVDPTSGLPLTEHWDIGFASLRGDPRRPILIIRARPDQSELDFSATRATIRILPVLSAQAIPHRRLEPTFNSFPGIINPADSPDGTASTPIYNSLILEDALITSHLEYLYKVVSGSSHFSDACALAKVWLSQQGYRSDNETAHQFNGFVWSMLLAYLLKAGGSKNSRVLSNQMTGYQLFRGTLNFLATHDFADQPLIFRKDVQAQLNDHQAVAAAPYLFLDPTGKLNLLRMVSPAEMNYLQYKARLTMTHMSDSEGDNFVALFLRPHTDPLLAFDYHLKLQDIVTSDFPLSHIDAVTKAPQVNDTVNRLQDLLVRGLTDRVQLITIIPAAQAAWALNRVPPTKTAVSATVGLIVDPVNSTRLVDRGPSPEDEEAAQAFRKLWGKRAELRRFRDGTMLESTVWERQTTDSRALIIVDMVAYLFGRHCPSLAKDLDYIPGRLYATILADPHRIDMPGFQNSFAEPLRAFNDLVQQLKTLSKLPLSITDINPVSANLRYTSLFPPASALNAMHLRSKSPSNELNTHFLEPMEANLVLADSVRWPADLVTIQAFKRVFFVKLQRCLAQARPAHASVVVAPEYATHQSPIHPYTHLDIITASGFPVRLWLHSPQELEMLEQLALDPQRPLTVAPQLELRRIFADYVTQFVRRPWHHARIRYLCQNHPSMAQTIRLVKRWTAAHQLGLTATTLPEEALELIVAQVYLCPSPWSAPGSGVAGFFRTLHLLAHHDWKREPLIVNIEESMEPHVRDEIMTEFKLNRQSSSTAHLSGQVEASGPGRKKRSAPEPTGVLAPKGNLIPMYIATAQDTQSQWWTAEHPQKVVLNRLVALAQASLACVADSNDSTKQMTAQWASLLTPSLDHFDLLLHLNPKRLDLPAFVHVSCLTPDHYLEKNKDGLTKAHDTSADSVASRLKKVGPVAVNTIGFDPVAMFLRDLQAIYKDTLMFFAEPYGSNVVGALWLPGAAKERPLRSDSQLNTVPVSRLSDEPSKSSSGQVTLNADIVITEIKRLGEGVIKSITVQRLP</sequence>
<evidence type="ECO:0000313" key="13">
    <source>
        <dbReference type="EMBL" id="RKP33714.1"/>
    </source>
</evidence>
<evidence type="ECO:0000259" key="7">
    <source>
        <dbReference type="Pfam" id="PF03813"/>
    </source>
</evidence>
<dbReference type="Pfam" id="PF17406">
    <property type="entry name" value="Nrap_D5"/>
    <property type="match status" value="2"/>
</dbReference>
<organism evidence="13 14">
    <name type="scientific">Dimargaris cristalligena</name>
    <dbReference type="NCBI Taxonomy" id="215637"/>
    <lineage>
        <taxon>Eukaryota</taxon>
        <taxon>Fungi</taxon>
        <taxon>Fungi incertae sedis</taxon>
        <taxon>Zoopagomycota</taxon>
        <taxon>Kickxellomycotina</taxon>
        <taxon>Dimargaritomycetes</taxon>
        <taxon>Dimargaritales</taxon>
        <taxon>Dimargaritaceae</taxon>
        <taxon>Dimargaris</taxon>
    </lineage>
</organism>
<evidence type="ECO:0000256" key="1">
    <source>
        <dbReference type="ARBA" id="ARBA00004604"/>
    </source>
</evidence>
<keyword evidence="5" id="KW-0690">Ribosome biogenesis</keyword>
<dbReference type="InterPro" id="IPR035370">
    <property type="entry name" value="Nrap_D5"/>
</dbReference>
<evidence type="ECO:0000256" key="2">
    <source>
        <dbReference type="ARBA" id="ARBA00006674"/>
    </source>
</evidence>
<dbReference type="GO" id="GO:0006364">
    <property type="term" value="P:rRNA processing"/>
    <property type="evidence" value="ECO:0007669"/>
    <property type="project" value="UniProtKB-KW"/>
</dbReference>
<evidence type="ECO:0000256" key="5">
    <source>
        <dbReference type="RuleBase" id="RU364032"/>
    </source>
</evidence>
<dbReference type="Proteomes" id="UP000268162">
    <property type="component" value="Unassembled WGS sequence"/>
</dbReference>
<keyword evidence="14" id="KW-1185">Reference proteome</keyword>
<keyword evidence="3 5" id="KW-0694">RNA-binding</keyword>
<dbReference type="PANTHER" id="PTHR17972:SF0">
    <property type="entry name" value="NUCLEOLAR PROTEIN 6"/>
    <property type="match status" value="1"/>
</dbReference>
<dbReference type="GO" id="GO:0032040">
    <property type="term" value="C:small-subunit processome"/>
    <property type="evidence" value="ECO:0007669"/>
    <property type="project" value="TreeGrafter"/>
</dbReference>
<keyword evidence="4 5" id="KW-0539">Nucleus</keyword>
<feature type="region of interest" description="Disordered" evidence="6">
    <location>
        <begin position="1123"/>
        <end position="1146"/>
    </location>
</feature>
<dbReference type="InterPro" id="IPR035367">
    <property type="entry name" value="Nrap_D2"/>
</dbReference>
<comment type="subcellular location">
    <subcellularLocation>
        <location evidence="1 5">Nucleus</location>
        <location evidence="1 5">Nucleolus</location>
    </subcellularLocation>
</comment>
<dbReference type="InterPro" id="IPR035369">
    <property type="entry name" value="Nrap_D4"/>
</dbReference>
<evidence type="ECO:0000313" key="14">
    <source>
        <dbReference type="Proteomes" id="UP000268162"/>
    </source>
</evidence>
<protein>
    <recommendedName>
        <fullName evidence="5">U3 small nucleolar RNA-associated protein 22</fullName>
    </recommendedName>
</protein>
<dbReference type="GO" id="GO:0006409">
    <property type="term" value="P:tRNA export from nucleus"/>
    <property type="evidence" value="ECO:0007669"/>
    <property type="project" value="TreeGrafter"/>
</dbReference>
<dbReference type="GO" id="GO:0034456">
    <property type="term" value="C:UTP-C complex"/>
    <property type="evidence" value="ECO:0007669"/>
    <property type="project" value="TreeGrafter"/>
</dbReference>
<feature type="domain" description="Nrap protein" evidence="11">
    <location>
        <begin position="817"/>
        <end position="917"/>
    </location>
</feature>
<feature type="domain" description="Nrap protein" evidence="9">
    <location>
        <begin position="428"/>
        <end position="582"/>
    </location>
</feature>
<dbReference type="GO" id="GO:0003723">
    <property type="term" value="F:RNA binding"/>
    <property type="evidence" value="ECO:0007669"/>
    <property type="project" value="UniProtKB-KW"/>
</dbReference>
<dbReference type="Gene3D" id="3.30.70.3030">
    <property type="match status" value="1"/>
</dbReference>
<evidence type="ECO:0000256" key="4">
    <source>
        <dbReference type="ARBA" id="ARBA00023242"/>
    </source>
</evidence>